<dbReference type="RefSeq" id="WP_236982060.1">
    <property type="nucleotide sequence ID" value="NZ_AP023086.1"/>
</dbReference>
<gene>
    <name evidence="3" type="ORF">MARGE09_P2208</name>
</gene>
<sequence length="1218" mass="136264">MFIKKAVFVNWGNIPKLEFDFGPVNLFSGGNGSGKTTAADALQALMTAAHDNLFAFNPGQDETTQKGRGGKQVRTLASYLLGCDDGSYARPYATDGYVAAVFYPTEGEAAEPFSAIMAMRGHIETGGSQKQARLDNLFFMIIPGESVSLDCFVRDFNDGKHIKPTTEVAAYLKQRFAASTVEVYDKKGAYLRRLYGALRGRPDAVPDREAKHAARTLANFMAYKPVKSIHDFVAGEILEAKDLGDAIRNVSDLMKTIHQMEASAGAVKNAIGLLGNAAASSREYIDTWVDLALSRYTEATRHVLSAQNNYLALRREKKQTDTALTQAQERSELARERKRQQHKSIVQLEAKRQGIDALRDKDVLQQTADKAQKNMAQLVEPFLTEVANAQNNATCAEFLLQASQQTSLGLELKFLSDPAFQKLSRAIVNAGELRTLDARKVFNSDWLGSAPLEQLMDKSLAWQAEQNNWVADVTAADGDCGNSRRDAVESLLAERKQALERLKAECLALGNDVQLLMSSQVNYPPAVVAAIKAIEEACPKANPKVLCDYVEVLEPEWQMAIEGYLGGARFSLLVDAEYEADAIAAVRNMRGHKRNSARVIQGEKAERDADRFNPVKGSILEVMDFSHSTANAYIKASYGNVVRVDSAQTLKHTARGITAEGLGSGNYSLWRCDLNDAELVFGQGARQRALVAKQEELDRCQKRLQDGLEQFAQLQAVVAKMAGVKPCRIADVLEQLLELSRQLTQAQEALANIDAGEGSDLERELEEIQHQYQEQEDQQKQHEQDIGRYQAQLAALEKKVTLLLDEQDLAEKQREILEDAVQDIAKVHPRFDIEKALLDADASAEKAAENSLAEKLKTSQEQLTRCERELFNIVQQYNIDAGVGDSLLYDAGVSEMHSFDFFKHLVHLQGAIESLHTRFKNNILVSKHKELTALKESFNTAFVTNLCHSIYQAINEGEFVLNELNNELAHHRFGADRECYSFATQWVPEYKEYWQFFKAVIANPQLGDGKTLFELNLDKKHARIRDELLSMLLDEDEQTAHRELQRISDYRNYRRYEIYKEPANKAPIALSEYGTGSGGQLETPAYIIRSAAVTSAFRFNEGKAHLRMVMVDEAFSKMDEGRSREVINYLTDALGLQLIFIMPTSKSGPFLDLISNQFVFAKCPTLQPVGELKTRVFVDRKACNTDKIKNLWAKHRKVIRHQAMLDFMEEFAPEASEQ</sequence>
<dbReference type="Pfam" id="PF13558">
    <property type="entry name" value="SbcC_Walker_B"/>
    <property type="match status" value="1"/>
</dbReference>
<dbReference type="GO" id="GO:0006302">
    <property type="term" value="P:double-strand break repair"/>
    <property type="evidence" value="ECO:0007669"/>
    <property type="project" value="TreeGrafter"/>
</dbReference>
<dbReference type="PANTHER" id="PTHR32182:SF0">
    <property type="entry name" value="DNA REPLICATION AND REPAIR PROTEIN RECF"/>
    <property type="match status" value="1"/>
</dbReference>
<keyword evidence="1" id="KW-0175">Coiled coil</keyword>
<keyword evidence="4" id="KW-1185">Reference proteome</keyword>
<feature type="region of interest" description="Disordered" evidence="2">
    <location>
        <begin position="321"/>
        <end position="341"/>
    </location>
</feature>
<dbReference type="SUPFAM" id="SSF52540">
    <property type="entry name" value="P-loop containing nucleoside triphosphate hydrolases"/>
    <property type="match status" value="1"/>
</dbReference>
<name>A0AAN1WI48_9GAMM</name>
<evidence type="ECO:0008006" key="5">
    <source>
        <dbReference type="Google" id="ProtNLM"/>
    </source>
</evidence>
<feature type="coiled-coil region" evidence="1">
    <location>
        <begin position="690"/>
        <end position="813"/>
    </location>
</feature>
<dbReference type="EMBL" id="AP023086">
    <property type="protein sequence ID" value="BCD98007.1"/>
    <property type="molecule type" value="Genomic_DNA"/>
</dbReference>
<dbReference type="Pfam" id="PF13555">
    <property type="entry name" value="AAA_29"/>
    <property type="match status" value="1"/>
</dbReference>
<accession>A0AAN1WI48</accession>
<evidence type="ECO:0000256" key="1">
    <source>
        <dbReference type="SAM" id="Coils"/>
    </source>
</evidence>
<protein>
    <recommendedName>
        <fullName evidence="5">Chromosome partition protein Smc</fullName>
    </recommendedName>
</protein>
<evidence type="ECO:0000313" key="4">
    <source>
        <dbReference type="Proteomes" id="UP001320119"/>
    </source>
</evidence>
<organism evidence="3 4">
    <name type="scientific">Marinagarivorans cellulosilyticus</name>
    <dbReference type="NCBI Taxonomy" id="2721545"/>
    <lineage>
        <taxon>Bacteria</taxon>
        <taxon>Pseudomonadati</taxon>
        <taxon>Pseudomonadota</taxon>
        <taxon>Gammaproteobacteria</taxon>
        <taxon>Cellvibrionales</taxon>
        <taxon>Cellvibrionaceae</taxon>
        <taxon>Marinagarivorans</taxon>
    </lineage>
</organism>
<evidence type="ECO:0000313" key="3">
    <source>
        <dbReference type="EMBL" id="BCD98007.1"/>
    </source>
</evidence>
<dbReference type="InterPro" id="IPR027417">
    <property type="entry name" value="P-loop_NTPase"/>
</dbReference>
<dbReference type="Proteomes" id="UP001320119">
    <property type="component" value="Chromosome"/>
</dbReference>
<dbReference type="KEGG" id="marq:MARGE09_P2208"/>
<reference evidence="3 4" key="1">
    <citation type="journal article" date="2022" name="IScience">
        <title>An ultrasensitive nanofiber-based assay for enzymatic hydrolysis and deep-sea microbial degradation of cellulose.</title>
        <authorList>
            <person name="Tsudome M."/>
            <person name="Tachioka M."/>
            <person name="Miyazaki M."/>
            <person name="Uchimura K."/>
            <person name="Tsuda M."/>
            <person name="Takaki Y."/>
            <person name="Deguchi S."/>
        </authorList>
    </citation>
    <scope>NUCLEOTIDE SEQUENCE [LARGE SCALE GENOMIC DNA]</scope>
    <source>
        <strain evidence="3 4">GE09</strain>
    </source>
</reference>
<dbReference type="GO" id="GO:0000731">
    <property type="term" value="P:DNA synthesis involved in DNA repair"/>
    <property type="evidence" value="ECO:0007669"/>
    <property type="project" value="TreeGrafter"/>
</dbReference>
<evidence type="ECO:0000256" key="2">
    <source>
        <dbReference type="SAM" id="MobiDB-lite"/>
    </source>
</evidence>
<dbReference type="Gene3D" id="3.40.50.300">
    <property type="entry name" value="P-loop containing nucleotide triphosphate hydrolases"/>
    <property type="match status" value="1"/>
</dbReference>
<proteinExistence type="predicted"/>
<dbReference type="AlphaFoldDB" id="A0AAN1WI48"/>
<dbReference type="PANTHER" id="PTHR32182">
    <property type="entry name" value="DNA REPLICATION AND REPAIR PROTEIN RECF"/>
    <property type="match status" value="1"/>
</dbReference>